<name>A0ABR4D1T3_9HELO</name>
<dbReference type="InterPro" id="IPR021100">
    <property type="entry name" value="N-glycosylation_EOS1"/>
</dbReference>
<proteinExistence type="predicted"/>
<feature type="transmembrane region" description="Helical" evidence="2">
    <location>
        <begin position="270"/>
        <end position="289"/>
    </location>
</feature>
<comment type="caution">
    <text evidence="3">The sequence shown here is derived from an EMBL/GenBank/DDBJ whole genome shotgun (WGS) entry which is preliminary data.</text>
</comment>
<dbReference type="Pfam" id="PF12326">
    <property type="entry name" value="EOS1"/>
    <property type="match status" value="1"/>
</dbReference>
<keyword evidence="2" id="KW-0472">Membrane</keyword>
<feature type="compositionally biased region" description="Pro residues" evidence="1">
    <location>
        <begin position="111"/>
        <end position="126"/>
    </location>
</feature>
<feature type="transmembrane region" description="Helical" evidence="2">
    <location>
        <begin position="206"/>
        <end position="224"/>
    </location>
</feature>
<dbReference type="PANTHER" id="PTHR28147">
    <property type="entry name" value="N-GLYCOSYLATION PROTEIN EOS1"/>
    <property type="match status" value="1"/>
</dbReference>
<organism evidence="3 4">
    <name type="scientific">Oculimacula yallundae</name>
    <dbReference type="NCBI Taxonomy" id="86028"/>
    <lineage>
        <taxon>Eukaryota</taxon>
        <taxon>Fungi</taxon>
        <taxon>Dikarya</taxon>
        <taxon>Ascomycota</taxon>
        <taxon>Pezizomycotina</taxon>
        <taxon>Leotiomycetes</taxon>
        <taxon>Helotiales</taxon>
        <taxon>Ploettnerulaceae</taxon>
        <taxon>Oculimacula</taxon>
    </lineage>
</organism>
<protein>
    <submittedName>
        <fullName evidence="3">Uncharacterized protein</fullName>
    </submittedName>
</protein>
<evidence type="ECO:0000256" key="1">
    <source>
        <dbReference type="SAM" id="MobiDB-lite"/>
    </source>
</evidence>
<dbReference type="PANTHER" id="PTHR28147:SF1">
    <property type="entry name" value="N-GLYCOSYLATION PROTEIN EOS1"/>
    <property type="match status" value="1"/>
</dbReference>
<evidence type="ECO:0000256" key="2">
    <source>
        <dbReference type="SAM" id="Phobius"/>
    </source>
</evidence>
<keyword evidence="4" id="KW-1185">Reference proteome</keyword>
<gene>
    <name evidence="3" type="ORF">VTL71DRAFT_1030</name>
</gene>
<evidence type="ECO:0000313" key="4">
    <source>
        <dbReference type="Proteomes" id="UP001595075"/>
    </source>
</evidence>
<keyword evidence="2" id="KW-0812">Transmembrane</keyword>
<feature type="transmembrane region" description="Helical" evidence="2">
    <location>
        <begin position="301"/>
        <end position="319"/>
    </location>
</feature>
<sequence>MSTNPCTLGECGVQPACTKGNAESTLQYLIFGTNRVDSLTLTSLLPSLAPTRTASLPLLIASSLAFNQQELTRYIHLPFARFLTLQTIHLRSLTLSLATHRPSRASTPRNPLSPPPDYAPSSPPNRHPAQPDHKNSVLHPRVAVLLGVEKHWHFPLLCCRALSTAPAVWWGLRCALTFMGELLLVEGKEEIEAAWSVEKRFRVTEVFLAVLWCCSSAWLSFYFTDCLMSRWLLNYTPQATLVRLLTINSLNAYITSWVLYLSGGSEDPRLLLPAWISIASTLTFLYHLTHPRLAILKETSLSISVFSIASFISMVSLLLQLHLTRENDPPVPLFGIVRVCWDYFKIGVGKLGMISEYFRFWPKLFFGLPSFVTIRGPSPISGHARDLLHETEMHMLQRGGPKSVTAAYI</sequence>
<feature type="transmembrane region" description="Helical" evidence="2">
    <location>
        <begin position="244"/>
        <end position="263"/>
    </location>
</feature>
<dbReference type="EMBL" id="JAZHXI010000001">
    <property type="protein sequence ID" value="KAL2076087.1"/>
    <property type="molecule type" value="Genomic_DNA"/>
</dbReference>
<accession>A0ABR4D1T3</accession>
<feature type="region of interest" description="Disordered" evidence="1">
    <location>
        <begin position="100"/>
        <end position="134"/>
    </location>
</feature>
<reference evidence="3 4" key="1">
    <citation type="journal article" date="2024" name="Commun. Biol.">
        <title>Comparative genomic analysis of thermophilic fungi reveals convergent evolutionary adaptations and gene losses.</title>
        <authorList>
            <person name="Steindorff A.S."/>
            <person name="Aguilar-Pontes M.V."/>
            <person name="Robinson A.J."/>
            <person name="Andreopoulos B."/>
            <person name="LaButti K."/>
            <person name="Kuo A."/>
            <person name="Mondo S."/>
            <person name="Riley R."/>
            <person name="Otillar R."/>
            <person name="Haridas S."/>
            <person name="Lipzen A."/>
            <person name="Grimwood J."/>
            <person name="Schmutz J."/>
            <person name="Clum A."/>
            <person name="Reid I.D."/>
            <person name="Moisan M.C."/>
            <person name="Butler G."/>
            <person name="Nguyen T.T.M."/>
            <person name="Dewar K."/>
            <person name="Conant G."/>
            <person name="Drula E."/>
            <person name="Henrissat B."/>
            <person name="Hansel C."/>
            <person name="Singer S."/>
            <person name="Hutchinson M.I."/>
            <person name="de Vries R.P."/>
            <person name="Natvig D.O."/>
            <person name="Powell A.J."/>
            <person name="Tsang A."/>
            <person name="Grigoriev I.V."/>
        </authorList>
    </citation>
    <scope>NUCLEOTIDE SEQUENCE [LARGE SCALE GENOMIC DNA]</scope>
    <source>
        <strain evidence="3 4">CBS 494.80</strain>
    </source>
</reference>
<evidence type="ECO:0000313" key="3">
    <source>
        <dbReference type="EMBL" id="KAL2076087.1"/>
    </source>
</evidence>
<dbReference type="Proteomes" id="UP001595075">
    <property type="component" value="Unassembled WGS sequence"/>
</dbReference>
<keyword evidence="2" id="KW-1133">Transmembrane helix</keyword>